<reference evidence="1 2" key="1">
    <citation type="submission" date="2024-05" db="EMBL/GenBank/DDBJ databases">
        <title>A draft genome resource for the thread blight pathogen Marasmius tenuissimus strain MS-2.</title>
        <authorList>
            <person name="Yulfo-Soto G.E."/>
            <person name="Baruah I.K."/>
            <person name="Amoako-Attah I."/>
            <person name="Bukari Y."/>
            <person name="Meinhardt L.W."/>
            <person name="Bailey B.A."/>
            <person name="Cohen S.P."/>
        </authorList>
    </citation>
    <scope>NUCLEOTIDE SEQUENCE [LARGE SCALE GENOMIC DNA]</scope>
    <source>
        <strain evidence="1 2">MS-2</strain>
    </source>
</reference>
<accession>A0ABR2ZUJ3</accession>
<gene>
    <name evidence="1" type="ORF">AAF712_007981</name>
</gene>
<keyword evidence="2" id="KW-1185">Reference proteome</keyword>
<protein>
    <submittedName>
        <fullName evidence="1">Uncharacterized protein</fullName>
    </submittedName>
</protein>
<sequence length="137" mass="15331">MSTQMLSFEGAQSLIDRICALEEQKAFANQCIEKLEGHRAEAAKELVDARTQLVASRELAETRDIEHQKEREGLIQEHSVRPDWEGFEEAALPTSATPILTPIDDLVNDTLGSLLRLYPSLSRLEDGEQLITSVENL</sequence>
<organism evidence="1 2">
    <name type="scientific">Marasmius tenuissimus</name>
    <dbReference type="NCBI Taxonomy" id="585030"/>
    <lineage>
        <taxon>Eukaryota</taxon>
        <taxon>Fungi</taxon>
        <taxon>Dikarya</taxon>
        <taxon>Basidiomycota</taxon>
        <taxon>Agaricomycotina</taxon>
        <taxon>Agaricomycetes</taxon>
        <taxon>Agaricomycetidae</taxon>
        <taxon>Agaricales</taxon>
        <taxon>Marasmiineae</taxon>
        <taxon>Marasmiaceae</taxon>
        <taxon>Marasmius</taxon>
    </lineage>
</organism>
<proteinExistence type="predicted"/>
<evidence type="ECO:0000313" key="2">
    <source>
        <dbReference type="Proteomes" id="UP001437256"/>
    </source>
</evidence>
<dbReference type="Proteomes" id="UP001437256">
    <property type="component" value="Unassembled WGS sequence"/>
</dbReference>
<evidence type="ECO:0000313" key="1">
    <source>
        <dbReference type="EMBL" id="KAL0064990.1"/>
    </source>
</evidence>
<dbReference type="EMBL" id="JBBXMP010000053">
    <property type="protein sequence ID" value="KAL0064990.1"/>
    <property type="molecule type" value="Genomic_DNA"/>
</dbReference>
<name>A0ABR2ZUJ3_9AGAR</name>
<comment type="caution">
    <text evidence="1">The sequence shown here is derived from an EMBL/GenBank/DDBJ whole genome shotgun (WGS) entry which is preliminary data.</text>
</comment>